<evidence type="ECO:0000256" key="6">
    <source>
        <dbReference type="ARBA" id="ARBA00023306"/>
    </source>
</evidence>
<keyword evidence="10" id="KW-1185">Reference proteome</keyword>
<organism evidence="9 10">
    <name type="scientific">Undibacterium aquatile</name>
    <dbReference type="NCBI Taxonomy" id="1537398"/>
    <lineage>
        <taxon>Bacteria</taxon>
        <taxon>Pseudomonadati</taxon>
        <taxon>Pseudomonadota</taxon>
        <taxon>Betaproteobacteria</taxon>
        <taxon>Burkholderiales</taxon>
        <taxon>Oxalobacteraceae</taxon>
        <taxon>Undibacterium</taxon>
    </lineage>
</organism>
<comment type="similarity">
    <text evidence="2 7">Belongs to the TolB family.</text>
</comment>
<feature type="chain" id="PRO_5044933996" description="Tol-Pal system protein TolB" evidence="7">
    <location>
        <begin position="29"/>
        <end position="428"/>
    </location>
</feature>
<dbReference type="SUPFAM" id="SSF52964">
    <property type="entry name" value="TolB, N-terminal domain"/>
    <property type="match status" value="1"/>
</dbReference>
<dbReference type="NCBIfam" id="TIGR02800">
    <property type="entry name" value="propeller_TolB"/>
    <property type="match status" value="1"/>
</dbReference>
<evidence type="ECO:0000256" key="3">
    <source>
        <dbReference type="ARBA" id="ARBA00022618"/>
    </source>
</evidence>
<keyword evidence="4 7" id="KW-0732">Signal</keyword>
<feature type="domain" description="TolB N-terminal" evidence="8">
    <location>
        <begin position="30"/>
        <end position="128"/>
    </location>
</feature>
<dbReference type="InterPro" id="IPR011042">
    <property type="entry name" value="6-blade_b-propeller_TolB-like"/>
</dbReference>
<evidence type="ECO:0000313" key="9">
    <source>
        <dbReference type="EMBL" id="MBC3812211.1"/>
    </source>
</evidence>
<dbReference type="SUPFAM" id="SSF69304">
    <property type="entry name" value="Tricorn protease N-terminal domain"/>
    <property type="match status" value="1"/>
</dbReference>
<comment type="subcellular location">
    <subcellularLocation>
        <location evidence="1 7">Periplasm</location>
    </subcellularLocation>
</comment>
<dbReference type="Pfam" id="PF04052">
    <property type="entry name" value="TolB_N"/>
    <property type="match status" value="1"/>
</dbReference>
<evidence type="ECO:0000259" key="8">
    <source>
        <dbReference type="Pfam" id="PF04052"/>
    </source>
</evidence>
<evidence type="ECO:0000256" key="4">
    <source>
        <dbReference type="ARBA" id="ARBA00022729"/>
    </source>
</evidence>
<dbReference type="HAMAP" id="MF_00671">
    <property type="entry name" value="TolB"/>
    <property type="match status" value="1"/>
</dbReference>
<dbReference type="Proteomes" id="UP000637632">
    <property type="component" value="Unassembled WGS sequence"/>
</dbReference>
<keyword evidence="3 7" id="KW-0132">Cell division</keyword>
<evidence type="ECO:0000256" key="1">
    <source>
        <dbReference type="ARBA" id="ARBA00004418"/>
    </source>
</evidence>
<dbReference type="Gene3D" id="3.40.50.10070">
    <property type="entry name" value="TolB, N-terminal domain"/>
    <property type="match status" value="1"/>
</dbReference>
<keyword evidence="5 7" id="KW-0574">Periplasm</keyword>
<evidence type="ECO:0000256" key="2">
    <source>
        <dbReference type="ARBA" id="ARBA00009820"/>
    </source>
</evidence>
<sequence precursor="true">MMSFLKKIIVRVALASATGSMLIAPASAQLRIEIAGVGSSQIPVAIAAFADEAMTPQQITSIIKDDLNRSGYFKIIEAGAVITETSPVNFDEWKKRGAEALVVGSVQRLADGRFDVRYKLLDTMKSASLSGFSVAATPENTRKTAHKIADDIYEKLTGVRGAFSTRIAYVTKAGREYRLEVADADGEGVRVALRSNEPIISPSWSADGTKVAYVSFEAKKPVIWVQNLMTGERKVIANYKGSNSAPAWSPDGSKLAIALSRDGLTQIYSVNADGSGLQRLTSSSGIDTEPQFSADGQSIYFLSDRSGGPQIYRMNSNGGEAKRVTFSGSYNITPRISPDGRTLAYISRREGKFQLYALDLVSGQEQRLSDTSKDESPSFSPNGRYIMYATESGRRGALAVVSVDGKVKQKLTVQAGDIREPTWGPFMK</sequence>
<protein>
    <recommendedName>
        <fullName evidence="7">Tol-Pal system protein TolB</fullName>
    </recommendedName>
</protein>
<dbReference type="InterPro" id="IPR007195">
    <property type="entry name" value="TolB_N"/>
</dbReference>
<dbReference type="Gene3D" id="2.120.10.30">
    <property type="entry name" value="TolB, C-terminal domain"/>
    <property type="match status" value="1"/>
</dbReference>
<comment type="function">
    <text evidence="7">Part of the Tol-Pal system, which plays a role in outer membrane invagination during cell division and is important for maintaining outer membrane integrity.</text>
</comment>
<name>A0ABR6XH22_9BURK</name>
<dbReference type="EMBL" id="JACOFT010000004">
    <property type="protein sequence ID" value="MBC3812211.1"/>
    <property type="molecule type" value="Genomic_DNA"/>
</dbReference>
<gene>
    <name evidence="7 9" type="primary">tolB</name>
    <name evidence="9" type="ORF">H8K26_12225</name>
</gene>
<keyword evidence="6 7" id="KW-0131">Cell cycle</keyword>
<proteinExistence type="inferred from homology"/>
<evidence type="ECO:0000256" key="5">
    <source>
        <dbReference type="ARBA" id="ARBA00022764"/>
    </source>
</evidence>
<dbReference type="InterPro" id="IPR014167">
    <property type="entry name" value="Tol-Pal_TolB"/>
</dbReference>
<comment type="caution">
    <text evidence="9">The sequence shown here is derived from an EMBL/GenBank/DDBJ whole genome shotgun (WGS) entry which is preliminary data.</text>
</comment>
<evidence type="ECO:0000313" key="10">
    <source>
        <dbReference type="Proteomes" id="UP000637632"/>
    </source>
</evidence>
<accession>A0ABR6XH22</accession>
<dbReference type="PANTHER" id="PTHR36842:SF1">
    <property type="entry name" value="PROTEIN TOLB"/>
    <property type="match status" value="1"/>
</dbReference>
<dbReference type="PANTHER" id="PTHR36842">
    <property type="entry name" value="PROTEIN TOLB HOMOLOG"/>
    <property type="match status" value="1"/>
</dbReference>
<comment type="subunit">
    <text evidence="7">The Tol-Pal system is composed of five core proteins: the inner membrane proteins TolA, TolQ and TolR, the periplasmic protein TolB and the outer membrane protein Pal. They form a network linking the inner and outer membranes and the peptidoglycan layer.</text>
</comment>
<feature type="signal peptide" evidence="7">
    <location>
        <begin position="1"/>
        <end position="28"/>
    </location>
</feature>
<reference evidence="9 10" key="1">
    <citation type="submission" date="2020-08" db="EMBL/GenBank/DDBJ databases">
        <title>Novel species isolated from subtropical streams in China.</title>
        <authorList>
            <person name="Lu H."/>
        </authorList>
    </citation>
    <scope>NUCLEOTIDE SEQUENCE [LARGE SCALE GENOMIC DNA]</scope>
    <source>
        <strain evidence="9 10">CCTCC AB 2015119</strain>
    </source>
</reference>
<evidence type="ECO:0000256" key="7">
    <source>
        <dbReference type="HAMAP-Rule" id="MF_00671"/>
    </source>
</evidence>
<dbReference type="InterPro" id="IPR011659">
    <property type="entry name" value="WD40"/>
</dbReference>
<dbReference type="Pfam" id="PF07676">
    <property type="entry name" value="PD40"/>
    <property type="match status" value="5"/>
</dbReference>